<comment type="caution">
    <text evidence="2">The sequence shown here is derived from an EMBL/GenBank/DDBJ whole genome shotgun (WGS) entry which is preliminary data.</text>
</comment>
<dbReference type="Gene3D" id="3.40.50.80">
    <property type="entry name" value="Nucleotide-binding domain of ferredoxin-NADP reductase (FNR) module"/>
    <property type="match status" value="1"/>
</dbReference>
<sequence length="273" mass="30212">MALLPDVRRPRERAMINLHVAAAERLSPSFVKVTLTGEALTRFRPSGPDQAFRMFFRRPGQQRLTMPTFANEAWMAQLIVQPTSRRPWVRMYTVRAIRPHLDELDVEIALHDGAHGPSPATAWALSTGPGDPVGIFDEGYTYQPPPATRRQLLVADESALPAVLAILERASPDLHAEVFLEVPDEADIRPDVTKPANTTVHWLPRNDPTLRPGTLALGTVRGARLSAPPEYAWVAGESALATGIRRHLVNDRRLPKSAVTFTGYWRHGHSAPG</sequence>
<evidence type="ECO:0000259" key="1">
    <source>
        <dbReference type="PROSITE" id="PS51384"/>
    </source>
</evidence>
<dbReference type="InterPro" id="IPR013113">
    <property type="entry name" value="SIP_FAD-bd"/>
</dbReference>
<gene>
    <name evidence="2" type="ORF">BKA16_004683</name>
</gene>
<proteinExistence type="predicted"/>
<keyword evidence="3" id="KW-1185">Reference proteome</keyword>
<dbReference type="PANTHER" id="PTHR30157">
    <property type="entry name" value="FERRIC REDUCTASE, NADPH-DEPENDENT"/>
    <property type="match status" value="1"/>
</dbReference>
<dbReference type="InterPro" id="IPR007037">
    <property type="entry name" value="SIP_rossman_dom"/>
</dbReference>
<dbReference type="PROSITE" id="PS51384">
    <property type="entry name" value="FAD_FR"/>
    <property type="match status" value="1"/>
</dbReference>
<name>A0A840F6M3_9ACTN</name>
<dbReference type="PANTHER" id="PTHR30157:SF0">
    <property type="entry name" value="NADPH-DEPENDENT FERRIC-CHELATE REDUCTASE"/>
    <property type="match status" value="1"/>
</dbReference>
<dbReference type="RefSeq" id="WP_221247667.1">
    <property type="nucleotide sequence ID" value="NZ_JBHRTY010000003.1"/>
</dbReference>
<dbReference type="InterPro" id="IPR039374">
    <property type="entry name" value="SIP_fam"/>
</dbReference>
<reference evidence="2 3" key="1">
    <citation type="submission" date="2020-08" db="EMBL/GenBank/DDBJ databases">
        <title>Sequencing the genomes of 1000 actinobacteria strains.</title>
        <authorList>
            <person name="Klenk H.-P."/>
        </authorList>
    </citation>
    <scope>NUCLEOTIDE SEQUENCE [LARGE SCALE GENOMIC DNA]</scope>
    <source>
        <strain evidence="2 3">DSM 45298</strain>
    </source>
</reference>
<dbReference type="Pfam" id="PF04954">
    <property type="entry name" value="SIP"/>
    <property type="match status" value="1"/>
</dbReference>
<dbReference type="GO" id="GO:0016491">
    <property type="term" value="F:oxidoreductase activity"/>
    <property type="evidence" value="ECO:0007669"/>
    <property type="project" value="InterPro"/>
</dbReference>
<protein>
    <submittedName>
        <fullName evidence="2">NADPH-dependent ferric siderophore reductase</fullName>
    </submittedName>
</protein>
<dbReference type="CDD" id="cd06193">
    <property type="entry name" value="siderophore_interacting"/>
    <property type="match status" value="1"/>
</dbReference>
<dbReference type="InterPro" id="IPR017927">
    <property type="entry name" value="FAD-bd_FR_type"/>
</dbReference>
<dbReference type="EMBL" id="JACIFP010000002">
    <property type="protein sequence ID" value="MBB4138058.1"/>
    <property type="molecule type" value="Genomic_DNA"/>
</dbReference>
<dbReference type="Gene3D" id="2.40.30.10">
    <property type="entry name" value="Translation factors"/>
    <property type="match status" value="1"/>
</dbReference>
<evidence type="ECO:0000313" key="3">
    <source>
        <dbReference type="Proteomes" id="UP000551501"/>
    </source>
</evidence>
<dbReference type="InterPro" id="IPR039261">
    <property type="entry name" value="FNR_nucleotide-bd"/>
</dbReference>
<dbReference type="Proteomes" id="UP000551501">
    <property type="component" value="Unassembled WGS sequence"/>
</dbReference>
<dbReference type="AlphaFoldDB" id="A0A840F6M3"/>
<evidence type="ECO:0000313" key="2">
    <source>
        <dbReference type="EMBL" id="MBB4138058.1"/>
    </source>
</evidence>
<feature type="domain" description="FAD-binding FR-type" evidence="1">
    <location>
        <begin position="13"/>
        <end position="145"/>
    </location>
</feature>
<accession>A0A840F6M3</accession>
<dbReference type="Pfam" id="PF08021">
    <property type="entry name" value="FAD_binding_9"/>
    <property type="match status" value="1"/>
</dbReference>
<organism evidence="2 3">
    <name type="scientific">Gordonia humi</name>
    <dbReference type="NCBI Taxonomy" id="686429"/>
    <lineage>
        <taxon>Bacteria</taxon>
        <taxon>Bacillati</taxon>
        <taxon>Actinomycetota</taxon>
        <taxon>Actinomycetes</taxon>
        <taxon>Mycobacteriales</taxon>
        <taxon>Gordoniaceae</taxon>
        <taxon>Gordonia</taxon>
    </lineage>
</organism>